<evidence type="ECO:0000313" key="1">
    <source>
        <dbReference type="EMBL" id="CAB9498792.1"/>
    </source>
</evidence>
<name>A0A9N8H3T2_9STRA</name>
<dbReference type="EMBL" id="CAICTM010000045">
    <property type="protein sequence ID" value="CAB9498792.1"/>
    <property type="molecule type" value="Genomic_DNA"/>
</dbReference>
<keyword evidence="2" id="KW-1185">Reference proteome</keyword>
<evidence type="ECO:0000313" key="2">
    <source>
        <dbReference type="Proteomes" id="UP001153069"/>
    </source>
</evidence>
<dbReference type="SUPFAM" id="SSF53448">
    <property type="entry name" value="Nucleotide-diphospho-sugar transferases"/>
    <property type="match status" value="1"/>
</dbReference>
<sequence>MLLVGVAHVPLIYYYSINSSTSSSATDRYALSSSTTRIRKEQLSPPHLQTLSSTQFLLDLTAPLEPVLNTTTTPTNNNQPGCLAWRGALSPQQVRDHLLTTTYTPTGIVMTLVLGQSSLDFLCRFFPSQWQLVIQPQGWDVLLVLGYMDNDNDRKRSKQKEQLISCLALQETQPPRQQTWINQLNNNSTVTTREYHIDHTNNNVTTTTHSNSRIFLTEMALAVPLAALQNNGKLPPMYPRQCQAPKAYVLGTRWYVYEMLHLSILQEYDYFIKLDTDVVFLQPIPLHLLHDMTIRRAIWAHFGAYPPHIQAPCGTGIVAAVQDFLQTTTSTNQPRQLCSSHNTQLFQKDADLYYTNFVIGRTDFFTSPPILQFSRALSAPNGFFRYRWTDQIVWHFAMGLLVADNFQKAVVDYSEFRCTPRNHCWMSVHYYNHDRCDNGGVFFHTKASNSSSPWTWNEHYVVQKDSVVLGRSAVPYETQYVDQCKQMPL</sequence>
<gene>
    <name evidence="1" type="ORF">SEMRO_45_G027130.1</name>
</gene>
<dbReference type="Gene3D" id="3.90.550.10">
    <property type="entry name" value="Spore Coat Polysaccharide Biosynthesis Protein SpsA, Chain A"/>
    <property type="match status" value="1"/>
</dbReference>
<organism evidence="1 2">
    <name type="scientific">Seminavis robusta</name>
    <dbReference type="NCBI Taxonomy" id="568900"/>
    <lineage>
        <taxon>Eukaryota</taxon>
        <taxon>Sar</taxon>
        <taxon>Stramenopiles</taxon>
        <taxon>Ochrophyta</taxon>
        <taxon>Bacillariophyta</taxon>
        <taxon>Bacillariophyceae</taxon>
        <taxon>Bacillariophycidae</taxon>
        <taxon>Naviculales</taxon>
        <taxon>Naviculaceae</taxon>
        <taxon>Seminavis</taxon>
    </lineage>
</organism>
<dbReference type="InterPro" id="IPR029044">
    <property type="entry name" value="Nucleotide-diphossugar_trans"/>
</dbReference>
<protein>
    <recommendedName>
        <fullName evidence="3">Nucleotide-diphospho-sugar transferase domain-containing protein</fullName>
    </recommendedName>
</protein>
<comment type="caution">
    <text evidence="1">The sequence shown here is derived from an EMBL/GenBank/DDBJ whole genome shotgun (WGS) entry which is preliminary data.</text>
</comment>
<evidence type="ECO:0008006" key="3">
    <source>
        <dbReference type="Google" id="ProtNLM"/>
    </source>
</evidence>
<accession>A0A9N8H3T2</accession>
<dbReference type="OrthoDB" id="439943at2759"/>
<dbReference type="Proteomes" id="UP001153069">
    <property type="component" value="Unassembled WGS sequence"/>
</dbReference>
<proteinExistence type="predicted"/>
<reference evidence="1" key="1">
    <citation type="submission" date="2020-06" db="EMBL/GenBank/DDBJ databases">
        <authorList>
            <consortium name="Plant Systems Biology data submission"/>
        </authorList>
    </citation>
    <scope>NUCLEOTIDE SEQUENCE</scope>
    <source>
        <strain evidence="1">D6</strain>
    </source>
</reference>
<dbReference type="AlphaFoldDB" id="A0A9N8H3T2"/>